<dbReference type="InterPro" id="IPR029056">
    <property type="entry name" value="Ribokinase-like"/>
</dbReference>
<dbReference type="EC" id="2.7.1.4" evidence="5"/>
<evidence type="ECO:0000313" key="5">
    <source>
        <dbReference type="EMBL" id="BBF79501.1"/>
    </source>
</evidence>
<sequence length="339" mass="36252">MSSEYDVTAVGNAIVDVLAPASEAFIVSEGLPKGGMTLIDQHRALNLYGKMVARSEANTEDLTQESGGSAGNTIAGVASFGGKAAYIGKVAHDELGEVFSRDLKKSGVHFDVPFLHDDPTHTGRCLINVTEDGQRTMATFLGAAALVQPEDVDPQLIRASQITYLEGYLFDTPSGRAAFAKACEIAQSAGRKTAMTLSDSFVVDRWRTDLLAFIDQHIDLVFANESELLSLFQTEDFDKAARYLKSKADLAFVTRSERGSVALKADLSHDIPVYPVAEVVDTTGAGDQYAAGVMYGLTQGLHLETCGRLGALAAAEVISHYGPRPQVSYAQLAKQNGLI</sequence>
<dbReference type="PANTHER" id="PTHR43320">
    <property type="entry name" value="SUGAR KINASE"/>
    <property type="match status" value="1"/>
</dbReference>
<dbReference type="AlphaFoldDB" id="A0A3G9G166"/>
<evidence type="ECO:0000313" key="6">
    <source>
        <dbReference type="Proteomes" id="UP000278756"/>
    </source>
</evidence>
<dbReference type="OrthoDB" id="9813569at2"/>
<reference evidence="6" key="2">
    <citation type="journal article" date="2017" name="Plant Physiol. Biochem.">
        <title>Differential oxidative and antioxidative response of duckweed Lemna minor toward plant growth promoting/inhibiting bacteria.</title>
        <authorList>
            <person name="Ishizawa H."/>
            <person name="Kuroda M."/>
            <person name="Morikawa M."/>
            <person name="Ike M."/>
        </authorList>
    </citation>
    <scope>NUCLEOTIDE SEQUENCE [LARGE SCALE GENOMIC DNA]</scope>
    <source>
        <strain evidence="6">M6</strain>
    </source>
</reference>
<protein>
    <submittedName>
        <fullName evidence="5">Fructokinase</fullName>
        <ecNumber evidence="5">2.7.1.4</ecNumber>
    </submittedName>
</protein>
<name>A0A3G9G166_9CAUL</name>
<feature type="domain" description="Carbohydrate kinase PfkB" evidence="4">
    <location>
        <begin position="58"/>
        <end position="324"/>
    </location>
</feature>
<evidence type="ECO:0000256" key="3">
    <source>
        <dbReference type="ARBA" id="ARBA00022777"/>
    </source>
</evidence>
<comment type="similarity">
    <text evidence="1">Belongs to the carbohydrate kinase PfkB family.</text>
</comment>
<dbReference type="InterPro" id="IPR011611">
    <property type="entry name" value="PfkB_dom"/>
</dbReference>
<dbReference type="CDD" id="cd01168">
    <property type="entry name" value="adenosine_kinase"/>
    <property type="match status" value="1"/>
</dbReference>
<dbReference type="Proteomes" id="UP000278756">
    <property type="component" value="Chromosome 1"/>
</dbReference>
<organism evidence="5 6">
    <name type="scientific">Asticcacaulis excentricus</name>
    <dbReference type="NCBI Taxonomy" id="78587"/>
    <lineage>
        <taxon>Bacteria</taxon>
        <taxon>Pseudomonadati</taxon>
        <taxon>Pseudomonadota</taxon>
        <taxon>Alphaproteobacteria</taxon>
        <taxon>Caulobacterales</taxon>
        <taxon>Caulobacteraceae</taxon>
        <taxon>Asticcacaulis</taxon>
    </lineage>
</organism>
<dbReference type="Pfam" id="PF00294">
    <property type="entry name" value="PfkB"/>
    <property type="match status" value="1"/>
</dbReference>
<dbReference type="Gene3D" id="3.40.1190.20">
    <property type="match status" value="1"/>
</dbReference>
<dbReference type="GO" id="GO:0008865">
    <property type="term" value="F:fructokinase activity"/>
    <property type="evidence" value="ECO:0007669"/>
    <property type="project" value="UniProtKB-EC"/>
</dbReference>
<dbReference type="PANTHER" id="PTHR43320:SF3">
    <property type="entry name" value="CARBOHYDRATE KINASE PFKB DOMAIN-CONTAINING PROTEIN"/>
    <property type="match status" value="1"/>
</dbReference>
<accession>A0A3G9G166</accession>
<keyword evidence="2 5" id="KW-0808">Transferase</keyword>
<dbReference type="EMBL" id="AP018827">
    <property type="protein sequence ID" value="BBF79501.1"/>
    <property type="molecule type" value="Genomic_DNA"/>
</dbReference>
<dbReference type="InterPro" id="IPR002173">
    <property type="entry name" value="Carboh/pur_kinase_PfkB_CS"/>
</dbReference>
<dbReference type="SUPFAM" id="SSF53613">
    <property type="entry name" value="Ribokinase-like"/>
    <property type="match status" value="1"/>
</dbReference>
<evidence type="ECO:0000256" key="2">
    <source>
        <dbReference type="ARBA" id="ARBA00022679"/>
    </source>
</evidence>
<evidence type="ECO:0000259" key="4">
    <source>
        <dbReference type="Pfam" id="PF00294"/>
    </source>
</evidence>
<proteinExistence type="inferred from homology"/>
<evidence type="ECO:0000256" key="1">
    <source>
        <dbReference type="ARBA" id="ARBA00010688"/>
    </source>
</evidence>
<reference evidence="6" key="1">
    <citation type="journal article" date="2017" name="Biotechnol. Biofuels">
        <title>Evaluation of environmental bacterial communities as a factor affecting the growth of duckweed Lemna minor.</title>
        <authorList>
            <person name="Ishizawa H."/>
            <person name="Kuroda M."/>
            <person name="Morikawa M."/>
            <person name="Ike M."/>
        </authorList>
    </citation>
    <scope>NUCLEOTIDE SEQUENCE [LARGE SCALE GENOMIC DNA]</scope>
    <source>
        <strain evidence="6">M6</strain>
    </source>
</reference>
<dbReference type="PROSITE" id="PS00584">
    <property type="entry name" value="PFKB_KINASES_2"/>
    <property type="match status" value="1"/>
</dbReference>
<keyword evidence="3 5" id="KW-0418">Kinase</keyword>
<gene>
    <name evidence="5" type="ORF">EM6_0067</name>
</gene>
<dbReference type="RefSeq" id="WP_126419502.1">
    <property type="nucleotide sequence ID" value="NZ_AP018827.1"/>
</dbReference>
<dbReference type="InterPro" id="IPR052700">
    <property type="entry name" value="Carb_kinase_PfkB-like"/>
</dbReference>